<dbReference type="GO" id="GO:0070403">
    <property type="term" value="F:NAD+ binding"/>
    <property type="evidence" value="ECO:0007669"/>
    <property type="project" value="InterPro"/>
</dbReference>
<dbReference type="Gene3D" id="3.30.1600.10">
    <property type="entry name" value="SIR2/SIRT2 'Small Domain"/>
    <property type="match status" value="1"/>
</dbReference>
<evidence type="ECO:0000256" key="4">
    <source>
        <dbReference type="PROSITE-ProRule" id="PRU00236"/>
    </source>
</evidence>
<keyword evidence="7" id="KW-1185">Reference proteome</keyword>
<feature type="domain" description="Deacetylase sirtuin-type" evidence="5">
    <location>
        <begin position="1"/>
        <end position="274"/>
    </location>
</feature>
<feature type="binding site" evidence="4">
    <location>
        <position position="175"/>
    </location>
    <ligand>
        <name>Zn(2+)</name>
        <dbReference type="ChEBI" id="CHEBI:29105"/>
    </ligand>
</feature>
<dbReference type="EMBL" id="CAJNAS010000002">
    <property type="protein sequence ID" value="CAE6864935.1"/>
    <property type="molecule type" value="Genomic_DNA"/>
</dbReference>
<evidence type="ECO:0000256" key="2">
    <source>
        <dbReference type="ARBA" id="ARBA00022679"/>
    </source>
</evidence>
<evidence type="ECO:0000313" key="7">
    <source>
        <dbReference type="Proteomes" id="UP000675121"/>
    </source>
</evidence>
<dbReference type="CDD" id="cd00296">
    <property type="entry name" value="SIR2"/>
    <property type="match status" value="1"/>
</dbReference>
<evidence type="ECO:0000259" key="5">
    <source>
        <dbReference type="PROSITE" id="PS50305"/>
    </source>
</evidence>
<name>A0A9N8MK01_9BURK</name>
<keyword evidence="2 6" id="KW-0808">Transferase</keyword>
<dbReference type="InterPro" id="IPR050134">
    <property type="entry name" value="NAD-dep_sirtuin_deacylases"/>
</dbReference>
<dbReference type="Proteomes" id="UP000675121">
    <property type="component" value="Unassembled WGS sequence"/>
</dbReference>
<feature type="active site" description="Proton acceptor" evidence="4">
    <location>
        <position position="132"/>
    </location>
</feature>
<dbReference type="PANTHER" id="PTHR11085:SF4">
    <property type="entry name" value="NAD-DEPENDENT PROTEIN DEACYLASE"/>
    <property type="match status" value="1"/>
</dbReference>
<dbReference type="PROSITE" id="PS50305">
    <property type="entry name" value="SIRTUIN"/>
    <property type="match status" value="1"/>
</dbReference>
<dbReference type="InterPro" id="IPR003000">
    <property type="entry name" value="Sirtuin"/>
</dbReference>
<evidence type="ECO:0000313" key="6">
    <source>
        <dbReference type="EMBL" id="CAE6864935.1"/>
    </source>
</evidence>
<proteinExistence type="predicted"/>
<dbReference type="Pfam" id="PF02146">
    <property type="entry name" value="SIR2"/>
    <property type="match status" value="1"/>
</dbReference>
<dbReference type="InterPro" id="IPR026590">
    <property type="entry name" value="Ssirtuin_cat_dom"/>
</dbReference>
<evidence type="ECO:0000256" key="3">
    <source>
        <dbReference type="ARBA" id="ARBA00023027"/>
    </source>
</evidence>
<sequence length="277" mass="30314">MNTTRSVQEASRLLRDADALIIAAGAGMSVDSGLPDFRGSHGLWTSMLPEGMNERDIGSLTQGDIFRRDPLAAWRFYSRALQVCTQTVPHPGYQTLLRWAQDIRHGAFVYTSNVDGHFQRAGFAEERVVECHGSINFMQCSRPCSPAIWSSSDLAASLGDADRLTSAGLPRCGCCGSFSRPNFLMFSDSAWLGARTFAQQLRQEVWRGQIRNPVVVEIGAGLAVPSVRMFAESLRMPLIRINPRDAEIGEGAGVAIRGSALEILSRIDEALVAQRKS</sequence>
<gene>
    <name evidence="6" type="primary">cobB_1</name>
    <name evidence="6" type="ORF">R70211_00718</name>
</gene>
<dbReference type="EC" id="2.3.1.286" evidence="1"/>
<dbReference type="GO" id="GO:0046872">
    <property type="term" value="F:metal ion binding"/>
    <property type="evidence" value="ECO:0007669"/>
    <property type="project" value="UniProtKB-KW"/>
</dbReference>
<comment type="caution">
    <text evidence="6">The sequence shown here is derived from an EMBL/GenBank/DDBJ whole genome shotgun (WGS) entry which is preliminary data.</text>
</comment>
<feature type="binding site" evidence="4">
    <location>
        <position position="172"/>
    </location>
    <ligand>
        <name>Zn(2+)</name>
        <dbReference type="ChEBI" id="CHEBI:29105"/>
    </ligand>
</feature>
<feature type="binding site" evidence="4">
    <location>
        <position position="144"/>
    </location>
    <ligand>
        <name>Zn(2+)</name>
        <dbReference type="ChEBI" id="CHEBI:29105"/>
    </ligand>
</feature>
<dbReference type="AlphaFoldDB" id="A0A9N8MK01"/>
<dbReference type="RefSeq" id="WP_201084024.1">
    <property type="nucleotide sequence ID" value="NZ_CAJNAT010000004.1"/>
</dbReference>
<dbReference type="GO" id="GO:0017136">
    <property type="term" value="F:histone deacetylase activity, NAD-dependent"/>
    <property type="evidence" value="ECO:0007669"/>
    <property type="project" value="TreeGrafter"/>
</dbReference>
<feature type="binding site" evidence="4">
    <location>
        <position position="140"/>
    </location>
    <ligand>
        <name>Zn(2+)</name>
        <dbReference type="ChEBI" id="CHEBI:29105"/>
    </ligand>
</feature>
<reference evidence="6" key="1">
    <citation type="submission" date="2021-02" db="EMBL/GenBank/DDBJ databases">
        <authorList>
            <person name="Vanwijnsberghe S."/>
        </authorList>
    </citation>
    <scope>NUCLEOTIDE SEQUENCE</scope>
    <source>
        <strain evidence="6">R-70211</strain>
    </source>
</reference>
<accession>A0A9N8MK01</accession>
<dbReference type="InterPro" id="IPR026591">
    <property type="entry name" value="Sirtuin_cat_small_dom_sf"/>
</dbReference>
<dbReference type="PANTHER" id="PTHR11085">
    <property type="entry name" value="NAD-DEPENDENT PROTEIN DEACYLASE SIRTUIN-5, MITOCHONDRIAL-RELATED"/>
    <property type="match status" value="1"/>
</dbReference>
<protein>
    <recommendedName>
        <fullName evidence="1">protein acetyllysine N-acetyltransferase</fullName>
        <ecNumber evidence="1">2.3.1.286</ecNumber>
    </recommendedName>
</protein>
<dbReference type="SUPFAM" id="SSF52467">
    <property type="entry name" value="DHS-like NAD/FAD-binding domain"/>
    <property type="match status" value="1"/>
</dbReference>
<dbReference type="InterPro" id="IPR029035">
    <property type="entry name" value="DHS-like_NAD/FAD-binding_dom"/>
</dbReference>
<keyword evidence="3" id="KW-0520">NAD</keyword>
<evidence type="ECO:0000256" key="1">
    <source>
        <dbReference type="ARBA" id="ARBA00012928"/>
    </source>
</evidence>
<keyword evidence="4" id="KW-0862">Zinc</keyword>
<keyword evidence="6" id="KW-0012">Acyltransferase</keyword>
<keyword evidence="4" id="KW-0479">Metal-binding</keyword>
<organism evidence="6 7">
    <name type="scientific">Paraburkholderia domus</name>
    <dbReference type="NCBI Taxonomy" id="2793075"/>
    <lineage>
        <taxon>Bacteria</taxon>
        <taxon>Pseudomonadati</taxon>
        <taxon>Pseudomonadota</taxon>
        <taxon>Betaproteobacteria</taxon>
        <taxon>Burkholderiales</taxon>
        <taxon>Burkholderiaceae</taxon>
        <taxon>Paraburkholderia</taxon>
    </lineage>
</organism>
<dbReference type="Gene3D" id="3.40.50.1220">
    <property type="entry name" value="TPP-binding domain"/>
    <property type="match status" value="1"/>
</dbReference>